<evidence type="ECO:0000256" key="1">
    <source>
        <dbReference type="SAM" id="MobiDB-lite"/>
    </source>
</evidence>
<dbReference type="Proteomes" id="UP000601435">
    <property type="component" value="Unassembled WGS sequence"/>
</dbReference>
<feature type="compositionally biased region" description="Low complexity" evidence="1">
    <location>
        <begin position="136"/>
        <end position="150"/>
    </location>
</feature>
<proteinExistence type="predicted"/>
<name>A0A813BCR1_9DINO</name>
<comment type="caution">
    <text evidence="2">The sequence shown here is derived from an EMBL/GenBank/DDBJ whole genome shotgun (WGS) entry which is preliminary data.</text>
</comment>
<evidence type="ECO:0000313" key="3">
    <source>
        <dbReference type="Proteomes" id="UP000601435"/>
    </source>
</evidence>
<dbReference type="GO" id="GO:0003676">
    <property type="term" value="F:nucleic acid binding"/>
    <property type="evidence" value="ECO:0007669"/>
    <property type="project" value="InterPro"/>
</dbReference>
<keyword evidence="3" id="KW-1185">Reference proteome</keyword>
<organism evidence="2 3">
    <name type="scientific">Symbiodinium necroappetens</name>
    <dbReference type="NCBI Taxonomy" id="1628268"/>
    <lineage>
        <taxon>Eukaryota</taxon>
        <taxon>Sar</taxon>
        <taxon>Alveolata</taxon>
        <taxon>Dinophyceae</taxon>
        <taxon>Suessiales</taxon>
        <taxon>Symbiodiniaceae</taxon>
        <taxon>Symbiodinium</taxon>
    </lineage>
</organism>
<feature type="region of interest" description="Disordered" evidence="1">
    <location>
        <begin position="131"/>
        <end position="150"/>
    </location>
</feature>
<sequence length="171" mass="18233">MAAGEGREEMVGIFLRNIPAKCDQGILCSFLHTKGLTDFEIEMALFPDGKSRGFAVIHCCQTCVQTFVGKVHGEFVPGFGKTTPLYCEAFRGKGPRRFRQSTCVLLGEPALPVTPGPCGCQTSAFNPNTMEAGHVEPTASPTASGSPSETVDLRPACTIVLSAEGKLSFFL</sequence>
<dbReference type="AlphaFoldDB" id="A0A813BCR1"/>
<reference evidence="2" key="1">
    <citation type="submission" date="2021-02" db="EMBL/GenBank/DDBJ databases">
        <authorList>
            <person name="Dougan E. K."/>
            <person name="Rhodes N."/>
            <person name="Thang M."/>
            <person name="Chan C."/>
        </authorList>
    </citation>
    <scope>NUCLEOTIDE SEQUENCE</scope>
</reference>
<protein>
    <submittedName>
        <fullName evidence="2">Uncharacterized protein</fullName>
    </submittedName>
</protein>
<dbReference type="OrthoDB" id="431831at2759"/>
<evidence type="ECO:0000313" key="2">
    <source>
        <dbReference type="EMBL" id="CAE7897767.1"/>
    </source>
</evidence>
<accession>A0A813BCR1</accession>
<dbReference type="SUPFAM" id="SSF54928">
    <property type="entry name" value="RNA-binding domain, RBD"/>
    <property type="match status" value="1"/>
</dbReference>
<gene>
    <name evidence="2" type="ORF">SNEC2469_LOCUS30123</name>
</gene>
<dbReference type="InterPro" id="IPR035979">
    <property type="entry name" value="RBD_domain_sf"/>
</dbReference>
<dbReference type="EMBL" id="CAJNJA010069408">
    <property type="protein sequence ID" value="CAE7897767.1"/>
    <property type="molecule type" value="Genomic_DNA"/>
</dbReference>